<protein>
    <submittedName>
        <fullName evidence="2">Uncharacterized protein</fullName>
    </submittedName>
</protein>
<accession>A0A9C7LCP2</accession>
<comment type="caution">
    <text evidence="2">The sequence shown here is derived from an EMBL/GenBank/DDBJ whole genome shotgun (WGS) entry which is preliminary data.</text>
</comment>
<dbReference type="Proteomes" id="UP000789845">
    <property type="component" value="Unassembled WGS sequence"/>
</dbReference>
<gene>
    <name evidence="2" type="ORF">NEOCIP111885_03964</name>
</gene>
<feature type="compositionally biased region" description="Basic and acidic residues" evidence="1">
    <location>
        <begin position="1"/>
        <end position="18"/>
    </location>
</feature>
<dbReference type="RefSeq" id="WP_290369590.1">
    <property type="nucleotide sequence ID" value="NZ_CAKJTG010000030.1"/>
</dbReference>
<sequence>MSKKKTEESIKLSLESDGKMGNNSKQNQKKRKEVEFFNTTPSSE</sequence>
<name>A0A9C7LCP2_9BACI</name>
<proteinExistence type="predicted"/>
<evidence type="ECO:0000313" key="3">
    <source>
        <dbReference type="Proteomes" id="UP000789845"/>
    </source>
</evidence>
<dbReference type="AlphaFoldDB" id="A0A9C7LCP2"/>
<feature type="region of interest" description="Disordered" evidence="1">
    <location>
        <begin position="1"/>
        <end position="44"/>
    </location>
</feature>
<evidence type="ECO:0000313" key="2">
    <source>
        <dbReference type="EMBL" id="CAG9610218.1"/>
    </source>
</evidence>
<organism evidence="2 3">
    <name type="scientific">Pseudoneobacillus rhizosphaerae</name>
    <dbReference type="NCBI Taxonomy" id="2880968"/>
    <lineage>
        <taxon>Bacteria</taxon>
        <taxon>Bacillati</taxon>
        <taxon>Bacillota</taxon>
        <taxon>Bacilli</taxon>
        <taxon>Bacillales</taxon>
        <taxon>Bacillaceae</taxon>
        <taxon>Pseudoneobacillus</taxon>
    </lineage>
</organism>
<keyword evidence="3" id="KW-1185">Reference proteome</keyword>
<reference evidence="2" key="1">
    <citation type="submission" date="2021-10" db="EMBL/GenBank/DDBJ databases">
        <authorList>
            <person name="Criscuolo A."/>
        </authorList>
    </citation>
    <scope>NUCLEOTIDE SEQUENCE</scope>
    <source>
        <strain evidence="2">CIP111885</strain>
    </source>
</reference>
<dbReference type="EMBL" id="CAKJTG010000030">
    <property type="protein sequence ID" value="CAG9610218.1"/>
    <property type="molecule type" value="Genomic_DNA"/>
</dbReference>
<evidence type="ECO:0000256" key="1">
    <source>
        <dbReference type="SAM" id="MobiDB-lite"/>
    </source>
</evidence>